<evidence type="ECO:0000256" key="1">
    <source>
        <dbReference type="ARBA" id="ARBA00000316"/>
    </source>
</evidence>
<dbReference type="GO" id="GO:0009252">
    <property type="term" value="P:peptidoglycan biosynthetic process"/>
    <property type="evidence" value="ECO:0007669"/>
    <property type="project" value="TreeGrafter"/>
</dbReference>
<evidence type="ECO:0000313" key="9">
    <source>
        <dbReference type="EMBL" id="SDC63559.1"/>
    </source>
</evidence>
<dbReference type="NCBIfam" id="TIGR00492">
    <property type="entry name" value="alr"/>
    <property type="match status" value="1"/>
</dbReference>
<dbReference type="InterPro" id="IPR009006">
    <property type="entry name" value="Ala_racemase/Decarboxylase_C"/>
</dbReference>
<dbReference type="Pfam" id="PF01168">
    <property type="entry name" value="Ala_racemase_N"/>
    <property type="match status" value="1"/>
</dbReference>
<comment type="catalytic activity">
    <reaction evidence="1 5">
        <text>L-alanine = D-alanine</text>
        <dbReference type="Rhea" id="RHEA:20249"/>
        <dbReference type="ChEBI" id="CHEBI:57416"/>
        <dbReference type="ChEBI" id="CHEBI:57972"/>
        <dbReference type="EC" id="5.1.1.1"/>
    </reaction>
</comment>
<dbReference type="GO" id="GO:0005829">
    <property type="term" value="C:cytosol"/>
    <property type="evidence" value="ECO:0007669"/>
    <property type="project" value="TreeGrafter"/>
</dbReference>
<feature type="active site" description="Proton acceptor; specific for D-alanine" evidence="5">
    <location>
        <position position="42"/>
    </location>
</feature>
<dbReference type="GO" id="GO:0030170">
    <property type="term" value="F:pyridoxal phosphate binding"/>
    <property type="evidence" value="ECO:0007669"/>
    <property type="project" value="UniProtKB-UniRule"/>
</dbReference>
<accession>A0A1G6N6V2</accession>
<dbReference type="FunFam" id="3.20.20.10:FF:000002">
    <property type="entry name" value="Alanine racemase"/>
    <property type="match status" value="1"/>
</dbReference>
<dbReference type="PROSITE" id="PS00395">
    <property type="entry name" value="ALANINE_RACEMASE"/>
    <property type="match status" value="1"/>
</dbReference>
<dbReference type="InterPro" id="IPR029066">
    <property type="entry name" value="PLP-binding_barrel"/>
</dbReference>
<comment type="pathway">
    <text evidence="5">Amino-acid biosynthesis; D-alanine biosynthesis; D-alanine from L-alanine: step 1/1.</text>
</comment>
<keyword evidence="4 5" id="KW-0413">Isomerase</keyword>
<protein>
    <recommendedName>
        <fullName evidence="5">Alanine racemase</fullName>
        <ecNumber evidence="5">5.1.1.1</ecNumber>
    </recommendedName>
</protein>
<evidence type="ECO:0000256" key="2">
    <source>
        <dbReference type="ARBA" id="ARBA00001933"/>
    </source>
</evidence>
<feature type="modified residue" description="N6-(pyridoxal phosphate)lysine" evidence="5 6">
    <location>
        <position position="42"/>
    </location>
</feature>
<dbReference type="AlphaFoldDB" id="A0A1G6N6V2"/>
<evidence type="ECO:0000313" key="10">
    <source>
        <dbReference type="Proteomes" id="UP000199387"/>
    </source>
</evidence>
<dbReference type="SMART" id="SM01005">
    <property type="entry name" value="Ala_racemase_C"/>
    <property type="match status" value="1"/>
</dbReference>
<feature type="binding site" evidence="5 7">
    <location>
        <position position="318"/>
    </location>
    <ligand>
        <name>substrate</name>
    </ligand>
</feature>
<dbReference type="Gene3D" id="2.40.37.10">
    <property type="entry name" value="Lyase, Ornithine Decarboxylase, Chain A, domain 1"/>
    <property type="match status" value="1"/>
</dbReference>
<keyword evidence="10" id="KW-1185">Reference proteome</keyword>
<dbReference type="SUPFAM" id="SSF50621">
    <property type="entry name" value="Alanine racemase C-terminal domain-like"/>
    <property type="match status" value="1"/>
</dbReference>
<evidence type="ECO:0000256" key="4">
    <source>
        <dbReference type="ARBA" id="ARBA00023235"/>
    </source>
</evidence>
<dbReference type="CDD" id="cd00430">
    <property type="entry name" value="PLPDE_III_AR"/>
    <property type="match status" value="1"/>
</dbReference>
<evidence type="ECO:0000256" key="6">
    <source>
        <dbReference type="PIRSR" id="PIRSR600821-50"/>
    </source>
</evidence>
<comment type="function">
    <text evidence="5">Catalyzes the interconversion of L-alanine and D-alanine. May also act on other amino acids.</text>
</comment>
<dbReference type="RefSeq" id="WP_091570407.1">
    <property type="nucleotide sequence ID" value="NZ_FMZA01000012.1"/>
</dbReference>
<dbReference type="PRINTS" id="PR00992">
    <property type="entry name" value="ALARACEMASE"/>
</dbReference>
<dbReference type="UniPathway" id="UPA00042">
    <property type="reaction ID" value="UER00497"/>
</dbReference>
<dbReference type="InterPro" id="IPR001608">
    <property type="entry name" value="Ala_racemase_N"/>
</dbReference>
<dbReference type="FunFam" id="2.40.37.10:FF:000006">
    <property type="entry name" value="Alanine racemase"/>
    <property type="match status" value="1"/>
</dbReference>
<dbReference type="InterPro" id="IPR011079">
    <property type="entry name" value="Ala_racemase_C"/>
</dbReference>
<evidence type="ECO:0000256" key="3">
    <source>
        <dbReference type="ARBA" id="ARBA00022898"/>
    </source>
</evidence>
<feature type="binding site" evidence="5 7">
    <location>
        <position position="140"/>
    </location>
    <ligand>
        <name>substrate</name>
    </ligand>
</feature>
<gene>
    <name evidence="9" type="ORF">SAMN04488112_11228</name>
</gene>
<dbReference type="Proteomes" id="UP000199387">
    <property type="component" value="Unassembled WGS sequence"/>
</dbReference>
<dbReference type="PANTHER" id="PTHR30511">
    <property type="entry name" value="ALANINE RACEMASE"/>
    <property type="match status" value="1"/>
</dbReference>
<evidence type="ECO:0000256" key="5">
    <source>
        <dbReference type="HAMAP-Rule" id="MF_01201"/>
    </source>
</evidence>
<dbReference type="Pfam" id="PF00842">
    <property type="entry name" value="Ala_racemase_C"/>
    <property type="match status" value="1"/>
</dbReference>
<feature type="domain" description="Alanine racemase C-terminal" evidence="8">
    <location>
        <begin position="249"/>
        <end position="377"/>
    </location>
</feature>
<keyword evidence="3 5" id="KW-0663">Pyridoxal phosphate</keyword>
<dbReference type="PANTHER" id="PTHR30511:SF0">
    <property type="entry name" value="ALANINE RACEMASE, CATABOLIC-RELATED"/>
    <property type="match status" value="1"/>
</dbReference>
<dbReference type="GO" id="GO:0030632">
    <property type="term" value="P:D-alanine biosynthetic process"/>
    <property type="evidence" value="ECO:0007669"/>
    <property type="project" value="UniProtKB-UniRule"/>
</dbReference>
<dbReference type="GO" id="GO:0008784">
    <property type="term" value="F:alanine racemase activity"/>
    <property type="evidence" value="ECO:0007669"/>
    <property type="project" value="UniProtKB-UniRule"/>
</dbReference>
<dbReference type="InterPro" id="IPR020622">
    <property type="entry name" value="Ala_racemase_pyridoxalP-BS"/>
</dbReference>
<dbReference type="SUPFAM" id="SSF51419">
    <property type="entry name" value="PLP-binding barrel"/>
    <property type="match status" value="1"/>
</dbReference>
<feature type="active site" description="Proton acceptor; specific for L-alanine" evidence="5">
    <location>
        <position position="270"/>
    </location>
</feature>
<proteinExistence type="inferred from homology"/>
<dbReference type="EMBL" id="FMZA01000012">
    <property type="protein sequence ID" value="SDC63559.1"/>
    <property type="molecule type" value="Genomic_DNA"/>
</dbReference>
<dbReference type="HAMAP" id="MF_01201">
    <property type="entry name" value="Ala_racemase"/>
    <property type="match status" value="1"/>
</dbReference>
<organism evidence="9 10">
    <name type="scientific">Melghirimyces thermohalophilus</name>
    <dbReference type="NCBI Taxonomy" id="1236220"/>
    <lineage>
        <taxon>Bacteria</taxon>
        <taxon>Bacillati</taxon>
        <taxon>Bacillota</taxon>
        <taxon>Bacilli</taxon>
        <taxon>Bacillales</taxon>
        <taxon>Thermoactinomycetaceae</taxon>
        <taxon>Melghirimyces</taxon>
    </lineage>
</organism>
<comment type="cofactor">
    <cofactor evidence="2 5 6">
        <name>pyridoxal 5'-phosphate</name>
        <dbReference type="ChEBI" id="CHEBI:597326"/>
    </cofactor>
</comment>
<sequence length="392" mass="43047">MEDKPRFYRDTRAVIDLDAIRHNVSEFRHRLPESCRLMATVKANAYGHGSVQVARAALAAGATHLAVAFLDEALELRKAGLQAPILTLGYTPARGIRAALEQDIALTVFDRESAETVIQEAKRAGGKARVHVKVDTGMGRLGIWEDQVLPLVQEWVREPHLEVEGLFTHFATADNGDKEYAVQQHNRLLRVIDQLAEAGIHIPLIHCANSAAAIDMPDWCHGMIRLGISMYGYYPSEEVNQEAVRLQPALTLKTRIVQLKRPPAGTGISYGKTAVTDGQQWIATLPVGYADGYSRLLSNRGVALVQGKRVPIIGRICMDQTMLDVTSAMPVKVGEEVVLYGSQGSGTVHVDEVADLLDTISYEVTCMIDRRVPRIYVSNGQVVDIVNPLEAV</sequence>
<reference evidence="9 10" key="1">
    <citation type="submission" date="2016-10" db="EMBL/GenBank/DDBJ databases">
        <authorList>
            <person name="de Groot N.N."/>
        </authorList>
    </citation>
    <scope>NUCLEOTIDE SEQUENCE [LARGE SCALE GENOMIC DNA]</scope>
    <source>
        <strain evidence="9 10">DSM 45514</strain>
    </source>
</reference>
<evidence type="ECO:0000259" key="8">
    <source>
        <dbReference type="SMART" id="SM01005"/>
    </source>
</evidence>
<dbReference type="Gene3D" id="3.20.20.10">
    <property type="entry name" value="Alanine racemase"/>
    <property type="match status" value="1"/>
</dbReference>
<comment type="similarity">
    <text evidence="5">Belongs to the alanine racemase family.</text>
</comment>
<dbReference type="InterPro" id="IPR000821">
    <property type="entry name" value="Ala_racemase"/>
</dbReference>
<name>A0A1G6N6V2_9BACL</name>
<dbReference type="OrthoDB" id="9813814at2"/>
<dbReference type="EC" id="5.1.1.1" evidence="5"/>
<evidence type="ECO:0000256" key="7">
    <source>
        <dbReference type="PIRSR" id="PIRSR600821-52"/>
    </source>
</evidence>
<dbReference type="STRING" id="1236220.SAMN04488112_11228"/>